<evidence type="ECO:0000313" key="1">
    <source>
        <dbReference type="EMBL" id="KAK6751480.1"/>
    </source>
</evidence>
<name>A0ABR1DMC7_NECAM</name>
<reference evidence="1 2" key="1">
    <citation type="submission" date="2023-08" db="EMBL/GenBank/DDBJ databases">
        <title>A Necator americanus chromosomal reference genome.</title>
        <authorList>
            <person name="Ilik V."/>
            <person name="Petrzelkova K.J."/>
            <person name="Pardy F."/>
            <person name="Fuh T."/>
            <person name="Niatou-Singa F.S."/>
            <person name="Gouil Q."/>
            <person name="Baker L."/>
            <person name="Ritchie M.E."/>
            <person name="Jex A.R."/>
            <person name="Gazzola D."/>
            <person name="Li H."/>
            <person name="Toshio Fujiwara R."/>
            <person name="Zhan B."/>
            <person name="Aroian R.V."/>
            <person name="Pafco B."/>
            <person name="Schwarz E.M."/>
        </authorList>
    </citation>
    <scope>NUCLEOTIDE SEQUENCE [LARGE SCALE GENOMIC DNA]</scope>
    <source>
        <strain evidence="1 2">Aroian</strain>
        <tissue evidence="1">Whole animal</tissue>
    </source>
</reference>
<keyword evidence="2" id="KW-1185">Reference proteome</keyword>
<comment type="caution">
    <text evidence="1">The sequence shown here is derived from an EMBL/GenBank/DDBJ whole genome shotgun (WGS) entry which is preliminary data.</text>
</comment>
<sequence length="119" mass="13808">MDVLDGGSERGPEDFSVDRHFGQDVRFRWLWNTDERIGSAQALREDREVRIGRIDRDVFQEGIERGLAHTRNLHSELYICPQRPQHRGFPDTLLPMDKVLSVGEAWGCAYAFDINSEDY</sequence>
<organism evidence="1 2">
    <name type="scientific">Necator americanus</name>
    <name type="common">Human hookworm</name>
    <dbReference type="NCBI Taxonomy" id="51031"/>
    <lineage>
        <taxon>Eukaryota</taxon>
        <taxon>Metazoa</taxon>
        <taxon>Ecdysozoa</taxon>
        <taxon>Nematoda</taxon>
        <taxon>Chromadorea</taxon>
        <taxon>Rhabditida</taxon>
        <taxon>Rhabditina</taxon>
        <taxon>Rhabditomorpha</taxon>
        <taxon>Strongyloidea</taxon>
        <taxon>Ancylostomatidae</taxon>
        <taxon>Bunostominae</taxon>
        <taxon>Necator</taxon>
    </lineage>
</organism>
<accession>A0ABR1DMC7</accession>
<gene>
    <name evidence="1" type="primary">Necator_chrIV.g16384</name>
    <name evidence="1" type="ORF">RB195_003088</name>
</gene>
<dbReference type="Proteomes" id="UP001303046">
    <property type="component" value="Unassembled WGS sequence"/>
</dbReference>
<protein>
    <submittedName>
        <fullName evidence="1">Uncharacterized protein</fullName>
    </submittedName>
</protein>
<evidence type="ECO:0000313" key="2">
    <source>
        <dbReference type="Proteomes" id="UP001303046"/>
    </source>
</evidence>
<proteinExistence type="predicted"/>
<dbReference type="EMBL" id="JAVFWL010000004">
    <property type="protein sequence ID" value="KAK6751480.1"/>
    <property type="molecule type" value="Genomic_DNA"/>
</dbReference>